<keyword evidence="4" id="KW-1185">Reference proteome</keyword>
<evidence type="ECO:0000256" key="2">
    <source>
        <dbReference type="SAM" id="SignalP"/>
    </source>
</evidence>
<keyword evidence="2" id="KW-0732">Signal</keyword>
<comment type="caution">
    <text evidence="3">The sequence shown here is derived from an EMBL/GenBank/DDBJ whole genome shotgun (WGS) entry which is preliminary data.</text>
</comment>
<feature type="chain" id="PRO_5029821187" evidence="2">
    <location>
        <begin position="18"/>
        <end position="634"/>
    </location>
</feature>
<accession>A0A7J0D6N1</accession>
<name>A0A7J0D6N1_9ERIC</name>
<dbReference type="AlphaFoldDB" id="A0A7J0D6N1"/>
<sequence length="634" mass="70470">MVLLSFQLVLRVLPTLLVVLKEGKKQKGFSWPPVPASYEKLIMPQAHPQLNRVYLALPYYNLPPLIWKTNIGIPSSAYAMILKQEQRYKWERKRRLRWKKSTQYKLKQGYKQDDPEVDLLREPTGKFNYYALAITSEPEKTTASEQVSMSQMLSEGMSRLSLENRQASERKKGRHPPMVERWLLDKYDQDCHKMSAQNFINPSQLITPPGTQIQLQLNKEELPEVAMIALIRGKSTDSEKDTSVVKEPADTIHIFRISPVKSLPSGTSCLVSNNLGKAGSSTKLSAILLWHGYAVIRITRCPLTNAQRMMTLTPLYKEESAILAFTADSVKAVESSVDLVDLVSSAYVDSFASSDHRLRSVAHPASTESLKEHKKLTLQSLFSSLSSPSSLSELSHSLSSPSASANKATTDLSASPSSLAASPSPLNSGKMSFPFPMVNLFHTLAQALSDNKTFYPARKRRSKQMMLLEVRLIRPTLKLPMPLLGVARKQPDALGTSSANLMKSHETSNSFRAKPILGRKSYFSSSASADASADVSSDADADVSALSYFGSEIEFLWGIASIKGRLMVVKGVGKETSRYATYTFLWARSDLERKGLKASQGRQQLSPFPGEGRLVNSALRRSDSGQLRFDFFMS</sequence>
<reference evidence="4" key="1">
    <citation type="submission" date="2019-07" db="EMBL/GenBank/DDBJ databases">
        <title>De Novo Assembly of kiwifruit Actinidia rufa.</title>
        <authorList>
            <person name="Sugita-Konishi S."/>
            <person name="Sato K."/>
            <person name="Mori E."/>
            <person name="Abe Y."/>
            <person name="Kisaki G."/>
            <person name="Hamano K."/>
            <person name="Suezawa K."/>
            <person name="Otani M."/>
            <person name="Fukuda T."/>
            <person name="Manabe T."/>
            <person name="Gomi K."/>
            <person name="Tabuchi M."/>
            <person name="Akimitsu K."/>
            <person name="Kataoka I."/>
        </authorList>
    </citation>
    <scope>NUCLEOTIDE SEQUENCE [LARGE SCALE GENOMIC DNA]</scope>
    <source>
        <strain evidence="4">cv. Fuchu</strain>
    </source>
</reference>
<feature type="region of interest" description="Disordered" evidence="1">
    <location>
        <begin position="396"/>
        <end position="423"/>
    </location>
</feature>
<proteinExistence type="predicted"/>
<organism evidence="3 4">
    <name type="scientific">Actinidia rufa</name>
    <dbReference type="NCBI Taxonomy" id="165716"/>
    <lineage>
        <taxon>Eukaryota</taxon>
        <taxon>Viridiplantae</taxon>
        <taxon>Streptophyta</taxon>
        <taxon>Embryophyta</taxon>
        <taxon>Tracheophyta</taxon>
        <taxon>Spermatophyta</taxon>
        <taxon>Magnoliopsida</taxon>
        <taxon>eudicotyledons</taxon>
        <taxon>Gunneridae</taxon>
        <taxon>Pentapetalae</taxon>
        <taxon>asterids</taxon>
        <taxon>Ericales</taxon>
        <taxon>Actinidiaceae</taxon>
        <taxon>Actinidia</taxon>
    </lineage>
</organism>
<evidence type="ECO:0000313" key="4">
    <source>
        <dbReference type="Proteomes" id="UP000585474"/>
    </source>
</evidence>
<evidence type="ECO:0000313" key="3">
    <source>
        <dbReference type="EMBL" id="GFS28400.1"/>
    </source>
</evidence>
<dbReference type="Proteomes" id="UP000585474">
    <property type="component" value="Unassembled WGS sequence"/>
</dbReference>
<evidence type="ECO:0000256" key="1">
    <source>
        <dbReference type="SAM" id="MobiDB-lite"/>
    </source>
</evidence>
<protein>
    <submittedName>
        <fullName evidence="3">Uncharacterized protein</fullName>
    </submittedName>
</protein>
<feature type="signal peptide" evidence="2">
    <location>
        <begin position="1"/>
        <end position="17"/>
    </location>
</feature>
<feature type="compositionally biased region" description="Low complexity" evidence="1">
    <location>
        <begin position="412"/>
        <end position="423"/>
    </location>
</feature>
<gene>
    <name evidence="3" type="ORF">Acr_00g0001560</name>
</gene>
<dbReference type="EMBL" id="BJWL01000042">
    <property type="protein sequence ID" value="GFS28400.1"/>
    <property type="molecule type" value="Genomic_DNA"/>
</dbReference>